<sequence>MMGSIIFAVILESILFAGIIESILFARIIESILFLARLLIKSANNLLNSFAVFEGLDTIASSNRCLDIS</sequence>
<accession>A0A645C1C6</accession>
<keyword evidence="1" id="KW-1133">Transmembrane helix</keyword>
<comment type="caution">
    <text evidence="2">The sequence shown here is derived from an EMBL/GenBank/DDBJ whole genome shotgun (WGS) entry which is preliminary data.</text>
</comment>
<protein>
    <submittedName>
        <fullName evidence="2">Uncharacterized protein</fullName>
    </submittedName>
</protein>
<dbReference type="EMBL" id="VSSQ01023644">
    <property type="protein sequence ID" value="MPM70721.1"/>
    <property type="molecule type" value="Genomic_DNA"/>
</dbReference>
<feature type="transmembrane region" description="Helical" evidence="1">
    <location>
        <begin position="6"/>
        <end position="29"/>
    </location>
</feature>
<proteinExistence type="predicted"/>
<gene>
    <name evidence="2" type="ORF">SDC9_117679</name>
</gene>
<dbReference type="AlphaFoldDB" id="A0A645C1C6"/>
<organism evidence="2">
    <name type="scientific">bioreactor metagenome</name>
    <dbReference type="NCBI Taxonomy" id="1076179"/>
    <lineage>
        <taxon>unclassified sequences</taxon>
        <taxon>metagenomes</taxon>
        <taxon>ecological metagenomes</taxon>
    </lineage>
</organism>
<name>A0A645C1C6_9ZZZZ</name>
<evidence type="ECO:0000313" key="2">
    <source>
        <dbReference type="EMBL" id="MPM70721.1"/>
    </source>
</evidence>
<reference evidence="2" key="1">
    <citation type="submission" date="2019-08" db="EMBL/GenBank/DDBJ databases">
        <authorList>
            <person name="Kucharzyk K."/>
            <person name="Murdoch R.W."/>
            <person name="Higgins S."/>
            <person name="Loffler F."/>
        </authorList>
    </citation>
    <scope>NUCLEOTIDE SEQUENCE</scope>
</reference>
<keyword evidence="1" id="KW-0812">Transmembrane</keyword>
<keyword evidence="1" id="KW-0472">Membrane</keyword>
<evidence type="ECO:0000256" key="1">
    <source>
        <dbReference type="SAM" id="Phobius"/>
    </source>
</evidence>